<protein>
    <submittedName>
        <fullName evidence="3">GTPase-activating protein gyp3</fullName>
    </submittedName>
</protein>
<dbReference type="InterPro" id="IPR035969">
    <property type="entry name" value="Rab-GAP_TBC_sf"/>
</dbReference>
<feature type="region of interest" description="Disordered" evidence="1">
    <location>
        <begin position="748"/>
        <end position="772"/>
    </location>
</feature>
<feature type="compositionally biased region" description="Polar residues" evidence="1">
    <location>
        <begin position="579"/>
        <end position="599"/>
    </location>
</feature>
<dbReference type="GO" id="GO:0031267">
    <property type="term" value="F:small GTPase binding"/>
    <property type="evidence" value="ECO:0007669"/>
    <property type="project" value="TreeGrafter"/>
</dbReference>
<feature type="compositionally biased region" description="Basic and acidic residues" evidence="1">
    <location>
        <begin position="9"/>
        <end position="23"/>
    </location>
</feature>
<dbReference type="STRING" id="158607.A0A2P5HZH2"/>
<dbReference type="SUPFAM" id="SSF47923">
    <property type="entry name" value="Ypt/Rab-GAP domain of gyp1p"/>
    <property type="match status" value="2"/>
</dbReference>
<dbReference type="InterPro" id="IPR050302">
    <property type="entry name" value="Rab_GAP_TBC_domain"/>
</dbReference>
<dbReference type="Pfam" id="PF00566">
    <property type="entry name" value="RabGAP-TBC"/>
    <property type="match status" value="1"/>
</dbReference>
<feature type="compositionally biased region" description="Polar residues" evidence="1">
    <location>
        <begin position="977"/>
        <end position="999"/>
    </location>
</feature>
<feature type="compositionally biased region" description="Basic and acidic residues" evidence="1">
    <location>
        <begin position="206"/>
        <end position="219"/>
    </location>
</feature>
<evidence type="ECO:0000313" key="3">
    <source>
        <dbReference type="EMBL" id="POS75641.1"/>
    </source>
</evidence>
<accession>A0A2P5HZH2</accession>
<dbReference type="InParanoid" id="A0A2P5HZH2"/>
<dbReference type="InterPro" id="IPR000195">
    <property type="entry name" value="Rab-GAP-TBC_dom"/>
</dbReference>
<feature type="region of interest" description="Disordered" evidence="1">
    <location>
        <begin position="554"/>
        <end position="606"/>
    </location>
</feature>
<feature type="region of interest" description="Disordered" evidence="1">
    <location>
        <begin position="267"/>
        <end position="311"/>
    </location>
</feature>
<feature type="compositionally biased region" description="Polar residues" evidence="1">
    <location>
        <begin position="220"/>
        <end position="234"/>
    </location>
</feature>
<feature type="compositionally biased region" description="Pro residues" evidence="1">
    <location>
        <begin position="179"/>
        <end position="189"/>
    </location>
</feature>
<evidence type="ECO:0000259" key="2">
    <source>
        <dbReference type="PROSITE" id="PS50086"/>
    </source>
</evidence>
<feature type="region of interest" description="Disordered" evidence="1">
    <location>
        <begin position="118"/>
        <end position="234"/>
    </location>
</feature>
<name>A0A2P5HZH2_DIAHE</name>
<feature type="compositionally biased region" description="Polar residues" evidence="1">
    <location>
        <begin position="159"/>
        <end position="176"/>
    </location>
</feature>
<feature type="compositionally biased region" description="Polar residues" evidence="1">
    <location>
        <begin position="286"/>
        <end position="304"/>
    </location>
</feature>
<feature type="region of interest" description="Disordered" evidence="1">
    <location>
        <begin position="1"/>
        <end position="106"/>
    </location>
</feature>
<dbReference type="EMBL" id="MAVT02000462">
    <property type="protein sequence ID" value="POS75641.1"/>
    <property type="molecule type" value="Genomic_DNA"/>
</dbReference>
<dbReference type="PANTHER" id="PTHR47219:SF20">
    <property type="entry name" value="TBC1 DOMAIN FAMILY MEMBER 2B"/>
    <property type="match status" value="1"/>
</dbReference>
<feature type="compositionally biased region" description="Low complexity" evidence="1">
    <location>
        <begin position="558"/>
        <end position="567"/>
    </location>
</feature>
<dbReference type="Gene3D" id="1.10.8.270">
    <property type="entry name" value="putative rabgap domain of human tbc1 domain family member 14 like domains"/>
    <property type="match status" value="1"/>
</dbReference>
<evidence type="ECO:0000256" key="1">
    <source>
        <dbReference type="SAM" id="MobiDB-lite"/>
    </source>
</evidence>
<feature type="domain" description="Rab-GAP TBC" evidence="2">
    <location>
        <begin position="902"/>
        <end position="1161"/>
    </location>
</feature>
<dbReference type="PANTHER" id="PTHR47219">
    <property type="entry name" value="RAB GTPASE-ACTIVATING PROTEIN 1-LIKE"/>
    <property type="match status" value="1"/>
</dbReference>
<proteinExistence type="predicted"/>
<dbReference type="SMART" id="SM00164">
    <property type="entry name" value="TBC"/>
    <property type="match status" value="1"/>
</dbReference>
<feature type="region of interest" description="Disordered" evidence="1">
    <location>
        <begin position="965"/>
        <end position="1007"/>
    </location>
</feature>
<comment type="caution">
    <text evidence="3">The sequence shown here is derived from an EMBL/GenBank/DDBJ whole genome shotgun (WGS) entry which is preliminary data.</text>
</comment>
<dbReference type="PROSITE" id="PS50086">
    <property type="entry name" value="TBC_RABGAP"/>
    <property type="match status" value="1"/>
</dbReference>
<keyword evidence="4" id="KW-1185">Reference proteome</keyword>
<evidence type="ECO:0000313" key="4">
    <source>
        <dbReference type="Proteomes" id="UP000094444"/>
    </source>
</evidence>
<feature type="compositionally biased region" description="Basic and acidic residues" evidence="1">
    <location>
        <begin position="31"/>
        <end position="53"/>
    </location>
</feature>
<feature type="compositionally biased region" description="Basic residues" evidence="1">
    <location>
        <begin position="140"/>
        <end position="150"/>
    </location>
</feature>
<dbReference type="Gene3D" id="1.10.472.80">
    <property type="entry name" value="Ypt/Rab-GAP domain of gyp1p, domain 3"/>
    <property type="match status" value="1"/>
</dbReference>
<dbReference type="OrthoDB" id="294251at2759"/>
<feature type="compositionally biased region" description="Low complexity" evidence="1">
    <location>
        <begin position="118"/>
        <end position="127"/>
    </location>
</feature>
<dbReference type="Proteomes" id="UP000094444">
    <property type="component" value="Unassembled WGS sequence"/>
</dbReference>
<reference evidence="3" key="1">
    <citation type="submission" date="2017-09" db="EMBL/GenBank/DDBJ databases">
        <title>Polyketide synthases of a Diaporthe helianthi virulent isolate.</title>
        <authorList>
            <person name="Baroncelli R."/>
        </authorList>
    </citation>
    <scope>NUCLEOTIDE SEQUENCE [LARGE SCALE GENOMIC DNA]</scope>
    <source>
        <strain evidence="3">7/96</strain>
    </source>
</reference>
<dbReference type="GO" id="GO:0005096">
    <property type="term" value="F:GTPase activator activity"/>
    <property type="evidence" value="ECO:0007669"/>
    <property type="project" value="TreeGrafter"/>
</dbReference>
<feature type="compositionally biased region" description="Basic and acidic residues" evidence="1">
    <location>
        <begin position="753"/>
        <end position="772"/>
    </location>
</feature>
<gene>
    <name evidence="3" type="ORF">DHEL01_v205968</name>
</gene>
<organism evidence="3 4">
    <name type="scientific">Diaporthe helianthi</name>
    <dbReference type="NCBI Taxonomy" id="158607"/>
    <lineage>
        <taxon>Eukaryota</taxon>
        <taxon>Fungi</taxon>
        <taxon>Dikarya</taxon>
        <taxon>Ascomycota</taxon>
        <taxon>Pezizomycotina</taxon>
        <taxon>Sordariomycetes</taxon>
        <taxon>Sordariomycetidae</taxon>
        <taxon>Diaporthales</taxon>
        <taxon>Diaporthaceae</taxon>
        <taxon>Diaporthe</taxon>
    </lineage>
</organism>
<sequence>MAVDLGSLNREKTSTWSRPRESATEISVPPEHSHLNLPRDRGAETHDQTDEGVGRALEAFQNIHKSPALPDHQHAPSDPARVGLPMPDNHQTHLQRPPPRHLRLDSALPPLPLLRQQQPRLQQRPRQGSLPASVSQYSPLHHHHQNQRQAHHLEHRPSHSQPQSLPALSPRQDQFTLSPPNPLPHPLPHPHQHWVPASPRQRRVLPHTDPHFISHDPKHTTTPAQPQPDLSFSSFSPARAQLQHLQTRYPSDTHALLTPLRGHPVYGRLELDGSSSSRPEQVPANVVTTRRQQSLPNTPLTPNSPGYPGPRWDSLPVRRQNSLGQHTSAGLAKTADAPVACDSGIPPSPIRSPQSATFQASLYSHPQIPEDKALDLNLDRIETNRHEHAAAVTLGSPTKMYRPDSRQSGETAYSVATDNYNFSRPRQPSLGSPIRPEFSVPLYLRPGTANTSNSDSARLESRPMASNYIPYSAGPRPVRQPSVASNLSASTFASAAPSPYHKPSYDRFGTAPRNVSQNSARGNFMGLPHAVRPSSPPQNGSGTWAQHPYLDEDEMRSSLRSQLTTSTAQDTLFTEPERSSVQTKTSSIFSSGNRTTNSPFFGPHSPSIEVRESLSVDDVMGLYEQGFYDSDMDVFQRKSSVDPDVPVMRLAPGRMYDQDESRPGSAISHNSEATNRLIEAMNRPGSIAIPGRSFPLNADGAVRLRDTNAFFRKSLASSLPKDMRLSYINAEHKETGFVDFEKEDDDAETFEADSVRHSRHDSGKEVGPHDEYPSIDALEKADSTFTTIDSTPTLLDKETLSPLSPTLASPKIDVMPAPPQPVQGAMQPEDLDPNANDRYGFRKSNQYITREQYDEWDGQYSAYLARRRTKWEAFLKENGLMTDQPNRFPQHSAKAKRFIRKGIPPEWRGAAWFYYAGGPKILANNRGVYDNLVKKAQGGELKEVCRDDIERDLYRTFPDNVRFRRSAPSTGLAPGQAAQSPSPGNTPVHSRNNSTQSANPAPRAPGSEPAIIESLRRVLSAFAIFNPSIGYCQSLNFLGGMLLLFVESEEQAFWLLNIITRVYLPGTHEMNLEGSKVDLSVLMNELEAVLPNVWSKISDDGSGTTKKKPRRARYHKHNASVSGENLPPVSLALTAWFMSCFIGTLPIETTLRVWDVFFYEGSKTLFRVALAIFKAGETEIKSISDPMEVFAVVQTLPRKMVDANHFMDICFKKRSGLNHLTSDAIDQQRTERKEKLQIQRREAVAAAGATPGIATAATIAVSRTRNADDMLSIASGDSSSVRRKHTLFGRRHKERSLEF</sequence>